<dbReference type="Proteomes" id="UP000836387">
    <property type="component" value="Unassembled WGS sequence"/>
</dbReference>
<comment type="caution">
    <text evidence="1">The sequence shown here is derived from an EMBL/GenBank/DDBJ whole genome shotgun (WGS) entry which is preliminary data.</text>
</comment>
<organism evidence="1 2">
    <name type="scientific">Clonostachys rosea f. rosea IK726</name>
    <dbReference type="NCBI Taxonomy" id="1349383"/>
    <lineage>
        <taxon>Eukaryota</taxon>
        <taxon>Fungi</taxon>
        <taxon>Dikarya</taxon>
        <taxon>Ascomycota</taxon>
        <taxon>Pezizomycotina</taxon>
        <taxon>Sordariomycetes</taxon>
        <taxon>Hypocreomycetidae</taxon>
        <taxon>Hypocreales</taxon>
        <taxon>Bionectriaceae</taxon>
        <taxon>Clonostachys</taxon>
    </lineage>
</organism>
<reference evidence="1" key="2">
    <citation type="submission" date="2021-10" db="EMBL/GenBank/DDBJ databases">
        <authorList>
            <person name="Piombo E."/>
        </authorList>
    </citation>
    <scope>NUCLEOTIDE SEQUENCE</scope>
</reference>
<keyword evidence="2" id="KW-1185">Reference proteome</keyword>
<gene>
    <name evidence="1" type="ORF">CRV2_00001573</name>
</gene>
<reference evidence="1" key="1">
    <citation type="submission" date="2020-04" db="EMBL/GenBank/DDBJ databases">
        <authorList>
            <person name="Broberg M."/>
        </authorList>
    </citation>
    <scope>NUCLEOTIDE SEQUENCE</scope>
</reference>
<dbReference type="EMBL" id="CADEHS020000007">
    <property type="protein sequence ID" value="CAG9944409.1"/>
    <property type="molecule type" value="Genomic_DNA"/>
</dbReference>
<evidence type="ECO:0000313" key="2">
    <source>
        <dbReference type="Proteomes" id="UP000836387"/>
    </source>
</evidence>
<evidence type="ECO:0000313" key="1">
    <source>
        <dbReference type="EMBL" id="CAG9944409.1"/>
    </source>
</evidence>
<protein>
    <submittedName>
        <fullName evidence="1">Uncharacterized protein</fullName>
    </submittedName>
</protein>
<accession>A0ACA9TU23</accession>
<sequence>MDLIDSIGKLLTPGFFDDVNSSIINLADLLVPPFANNTRTIVVAGTLLDDIQPLIDQFKDLDLNSLIKLIAPIVIKLSSLLDNAGKLLTTDIVNRIITLITKLSDLLTADLLSDISTLITQ</sequence>
<proteinExistence type="predicted"/>
<name>A0ACA9TU23_BIOOC</name>